<dbReference type="InterPro" id="IPR010652">
    <property type="entry name" value="DUF1232"/>
</dbReference>
<reference evidence="7 9" key="1">
    <citation type="submission" date="2019-07" db="EMBL/GenBank/DDBJ databases">
        <authorList>
            <person name="Qu J.-H."/>
        </authorList>
    </citation>
    <scope>NUCLEOTIDE SEQUENCE [LARGE SCALE GENOMIC DNA]</scope>
    <source>
        <strain evidence="7 9">MDT1-10-3</strain>
    </source>
</reference>
<dbReference type="GO" id="GO:0012505">
    <property type="term" value="C:endomembrane system"/>
    <property type="evidence" value="ECO:0007669"/>
    <property type="project" value="UniProtKB-SubCell"/>
</dbReference>
<name>A0A5M8QHY9_9BACT</name>
<gene>
    <name evidence="8" type="ORF">ACD591_02275</name>
    <name evidence="7" type="ORF">FOE74_07175</name>
</gene>
<proteinExistence type="predicted"/>
<feature type="transmembrane region" description="Helical" evidence="5">
    <location>
        <begin position="63"/>
        <end position="82"/>
    </location>
</feature>
<evidence type="ECO:0000313" key="7">
    <source>
        <dbReference type="EMBL" id="KAA6435717.1"/>
    </source>
</evidence>
<evidence type="ECO:0000313" key="8">
    <source>
        <dbReference type="EMBL" id="MFA1770103.1"/>
    </source>
</evidence>
<dbReference type="Proteomes" id="UP001570846">
    <property type="component" value="Unassembled WGS sequence"/>
</dbReference>
<dbReference type="Pfam" id="PF06803">
    <property type="entry name" value="DUF1232"/>
    <property type="match status" value="1"/>
</dbReference>
<comment type="caution">
    <text evidence="7">The sequence shown here is derived from an EMBL/GenBank/DDBJ whole genome shotgun (WGS) entry which is preliminary data.</text>
</comment>
<evidence type="ECO:0000256" key="1">
    <source>
        <dbReference type="ARBA" id="ARBA00004127"/>
    </source>
</evidence>
<evidence type="ECO:0000313" key="10">
    <source>
        <dbReference type="Proteomes" id="UP001570846"/>
    </source>
</evidence>
<evidence type="ECO:0000256" key="2">
    <source>
        <dbReference type="ARBA" id="ARBA00022692"/>
    </source>
</evidence>
<keyword evidence="3 5" id="KW-1133">Transmembrane helix</keyword>
<keyword evidence="2 5" id="KW-0812">Transmembrane</keyword>
<organism evidence="7 9">
    <name type="scientific">Rufibacter glacialis</name>
    <dbReference type="NCBI Taxonomy" id="1259555"/>
    <lineage>
        <taxon>Bacteria</taxon>
        <taxon>Pseudomonadati</taxon>
        <taxon>Bacteroidota</taxon>
        <taxon>Cytophagia</taxon>
        <taxon>Cytophagales</taxon>
        <taxon>Hymenobacteraceae</taxon>
        <taxon>Rufibacter</taxon>
    </lineage>
</organism>
<keyword evidence="10" id="KW-1185">Reference proteome</keyword>
<dbReference type="EMBL" id="JBGOGF010000001">
    <property type="protein sequence ID" value="MFA1770103.1"/>
    <property type="molecule type" value="Genomic_DNA"/>
</dbReference>
<dbReference type="RefSeq" id="WP_149097908.1">
    <property type="nucleotide sequence ID" value="NZ_BMMG01000002.1"/>
</dbReference>
<dbReference type="EMBL" id="VKKZ01000019">
    <property type="protein sequence ID" value="KAA6435717.1"/>
    <property type="molecule type" value="Genomic_DNA"/>
</dbReference>
<comment type="subcellular location">
    <subcellularLocation>
        <location evidence="1">Endomembrane system</location>
        <topology evidence="1">Multi-pass membrane protein</topology>
    </subcellularLocation>
</comment>
<evidence type="ECO:0000259" key="6">
    <source>
        <dbReference type="Pfam" id="PF06803"/>
    </source>
</evidence>
<protein>
    <submittedName>
        <fullName evidence="7">DUF1232 domain-containing protein</fullName>
    </submittedName>
    <submittedName>
        <fullName evidence="8">YkvA family protein</fullName>
    </submittedName>
</protein>
<dbReference type="AlphaFoldDB" id="A0A5M8QHY9"/>
<dbReference type="OrthoDB" id="9800202at2"/>
<keyword evidence="4 5" id="KW-0472">Membrane</keyword>
<evidence type="ECO:0000313" key="9">
    <source>
        <dbReference type="Proteomes" id="UP000323866"/>
    </source>
</evidence>
<evidence type="ECO:0000256" key="5">
    <source>
        <dbReference type="SAM" id="Phobius"/>
    </source>
</evidence>
<evidence type="ECO:0000256" key="3">
    <source>
        <dbReference type="ARBA" id="ARBA00022989"/>
    </source>
</evidence>
<sequence length="129" mass="14887">MWQKLKQWAKQLKADLQALALAVTDARVPWYAKVMAGITVAYALSPIDLIPDFIPVLGYLDDLLLLPIGIYFSLKLIPPVLLQEFREQVALRGKQKLPRSKTAAAIIVLLWLLFLWWAGQLVWRWYQSR</sequence>
<accession>A0A5M8QHY9</accession>
<feature type="transmembrane region" description="Helical" evidence="5">
    <location>
        <begin position="103"/>
        <end position="126"/>
    </location>
</feature>
<reference evidence="7 9" key="2">
    <citation type="submission" date="2019-09" db="EMBL/GenBank/DDBJ databases">
        <title>A bacterium isolated from glacier soil.</title>
        <authorList>
            <person name="Liu Q."/>
        </authorList>
    </citation>
    <scope>NUCLEOTIDE SEQUENCE [LARGE SCALE GENOMIC DNA]</scope>
    <source>
        <strain evidence="7 9">MDT1-10-3</strain>
    </source>
</reference>
<feature type="transmembrane region" description="Helical" evidence="5">
    <location>
        <begin position="30"/>
        <end position="51"/>
    </location>
</feature>
<dbReference type="Proteomes" id="UP000323866">
    <property type="component" value="Unassembled WGS sequence"/>
</dbReference>
<evidence type="ECO:0000256" key="4">
    <source>
        <dbReference type="ARBA" id="ARBA00023136"/>
    </source>
</evidence>
<reference evidence="8 10" key="3">
    <citation type="submission" date="2024-08" db="EMBL/GenBank/DDBJ databases">
        <authorList>
            <person name="Wei W."/>
        </authorList>
    </citation>
    <scope>NUCLEOTIDE SEQUENCE [LARGE SCALE GENOMIC DNA]</scope>
    <source>
        <strain evidence="8 10">XU2</strain>
    </source>
</reference>
<feature type="domain" description="DUF1232" evidence="6">
    <location>
        <begin position="32"/>
        <end position="67"/>
    </location>
</feature>